<feature type="transmembrane region" description="Helical" evidence="6">
    <location>
        <begin position="7"/>
        <end position="26"/>
    </location>
</feature>
<evidence type="ECO:0000256" key="5">
    <source>
        <dbReference type="ARBA" id="ARBA00023136"/>
    </source>
</evidence>
<evidence type="ECO:0000256" key="4">
    <source>
        <dbReference type="ARBA" id="ARBA00022989"/>
    </source>
</evidence>
<keyword evidence="2 6" id="KW-1003">Cell membrane</keyword>
<evidence type="ECO:0000313" key="7">
    <source>
        <dbReference type="EnsemblMetazoa" id="SCAU016457-PA"/>
    </source>
</evidence>
<comment type="subcellular location">
    <subcellularLocation>
        <location evidence="1 6">Cell membrane</location>
        <topology evidence="1 6">Multi-pass membrane protein</topology>
    </subcellularLocation>
</comment>
<evidence type="ECO:0000256" key="2">
    <source>
        <dbReference type="ARBA" id="ARBA00022475"/>
    </source>
</evidence>
<reference evidence="7" key="1">
    <citation type="submission" date="2020-05" db="UniProtKB">
        <authorList>
            <consortium name="EnsemblMetazoa"/>
        </authorList>
    </citation>
    <scope>IDENTIFICATION</scope>
    <source>
        <strain evidence="7">USDA</strain>
    </source>
</reference>
<comment type="similarity">
    <text evidence="6">Belongs to the insect chemoreceptor superfamily. Gustatory receptor (GR) family.</text>
</comment>
<feature type="transmembrane region" description="Helical" evidence="6">
    <location>
        <begin position="38"/>
        <end position="58"/>
    </location>
</feature>
<evidence type="ECO:0000313" key="8">
    <source>
        <dbReference type="Proteomes" id="UP000095300"/>
    </source>
</evidence>
<evidence type="ECO:0000256" key="6">
    <source>
        <dbReference type="RuleBase" id="RU363108"/>
    </source>
</evidence>
<proteinExistence type="inferred from homology"/>
<dbReference type="EnsemblMetazoa" id="SCAU016457-RA">
    <property type="protein sequence ID" value="SCAU016457-PA"/>
    <property type="gene ID" value="SCAU016457"/>
</dbReference>
<keyword evidence="5 6" id="KW-0472">Membrane</keyword>
<accession>A0A1I8QER4</accession>
<evidence type="ECO:0000256" key="1">
    <source>
        <dbReference type="ARBA" id="ARBA00004651"/>
    </source>
</evidence>
<comment type="function">
    <text evidence="6">Gustatory receptor which mediates acceptance or avoidance behavior, depending on its substrates.</text>
</comment>
<sequence length="404" mass="47283">MRRLTRILMSFAYCYSQLLGVISFGYNIDTGYAIKKTYITVYTVVINVVTVSMVPYLLMAMKIKPHPTGQAALHQKLYIFMIMLRLAAVLLTVATNFLRRNDFIRNINDLQRFRENFTKKHCLRAKHDNFFSQHLYAKFFSSLFCEIMMFLTTLQILRVSFDVTNAWVLITLSLLGTILNTLTCHYFFLALHLHLLFNNIADDLEEILIATGKLFEMQHAQRICPGALMTQCCQLSDQVDDLARAHSKLLLLMDRLNGMFYIQGCCVLLLLYMNNVCMIYMTYMMGHHEQLMPHMTEAMAWFLIPFMMGWYYTDAYLFTYLVLGLFDSAERTYLLLQEHQAWLPTLDERLEKSLQNFSLQSLAFPCNRTLLHLFDLTRPLFFATLSSTMSNAIVLIQYDYKFRK</sequence>
<name>A0A1I8QER4_STOCA</name>
<feature type="transmembrane region" description="Helical" evidence="6">
    <location>
        <begin position="166"/>
        <end position="188"/>
    </location>
</feature>
<feature type="transmembrane region" description="Helical" evidence="6">
    <location>
        <begin position="135"/>
        <end position="154"/>
    </location>
</feature>
<evidence type="ECO:0000256" key="3">
    <source>
        <dbReference type="ARBA" id="ARBA00022692"/>
    </source>
</evidence>
<feature type="transmembrane region" description="Helical" evidence="6">
    <location>
        <begin position="295"/>
        <end position="313"/>
    </location>
</feature>
<protein>
    <recommendedName>
        <fullName evidence="6">Gustatory receptor</fullName>
    </recommendedName>
</protein>
<organism evidence="7 8">
    <name type="scientific">Stomoxys calcitrans</name>
    <name type="common">Stable fly</name>
    <name type="synonym">Conops calcitrans</name>
    <dbReference type="NCBI Taxonomy" id="35570"/>
    <lineage>
        <taxon>Eukaryota</taxon>
        <taxon>Metazoa</taxon>
        <taxon>Ecdysozoa</taxon>
        <taxon>Arthropoda</taxon>
        <taxon>Hexapoda</taxon>
        <taxon>Insecta</taxon>
        <taxon>Pterygota</taxon>
        <taxon>Neoptera</taxon>
        <taxon>Endopterygota</taxon>
        <taxon>Diptera</taxon>
        <taxon>Brachycera</taxon>
        <taxon>Muscomorpha</taxon>
        <taxon>Muscoidea</taxon>
        <taxon>Muscidae</taxon>
        <taxon>Stomoxys</taxon>
    </lineage>
</organism>
<dbReference type="Pfam" id="PF08395">
    <property type="entry name" value="7tm_7"/>
    <property type="match status" value="1"/>
</dbReference>
<dbReference type="GO" id="GO:0005886">
    <property type="term" value="C:plasma membrane"/>
    <property type="evidence" value="ECO:0007669"/>
    <property type="project" value="UniProtKB-SubCell"/>
</dbReference>
<keyword evidence="6" id="KW-0675">Receptor</keyword>
<dbReference type="GO" id="GO:0050909">
    <property type="term" value="P:sensory perception of taste"/>
    <property type="evidence" value="ECO:0007669"/>
    <property type="project" value="InterPro"/>
</dbReference>
<dbReference type="AlphaFoldDB" id="A0A1I8QER4"/>
<keyword evidence="3 6" id="KW-0812">Transmembrane</keyword>
<dbReference type="GO" id="GO:0007165">
    <property type="term" value="P:signal transduction"/>
    <property type="evidence" value="ECO:0007669"/>
    <property type="project" value="UniProtKB-KW"/>
</dbReference>
<keyword evidence="8" id="KW-1185">Reference proteome</keyword>
<feature type="transmembrane region" description="Helical" evidence="6">
    <location>
        <begin position="260"/>
        <end position="283"/>
    </location>
</feature>
<dbReference type="VEuPathDB" id="VectorBase:SCAU016457"/>
<keyword evidence="4 6" id="KW-1133">Transmembrane helix</keyword>
<feature type="transmembrane region" description="Helical" evidence="6">
    <location>
        <begin position="78"/>
        <end position="98"/>
    </location>
</feature>
<dbReference type="Proteomes" id="UP000095300">
    <property type="component" value="Unassembled WGS sequence"/>
</dbReference>
<dbReference type="InterPro" id="IPR013604">
    <property type="entry name" value="7TM_chemorcpt"/>
</dbReference>
<keyword evidence="6" id="KW-0807">Transducer</keyword>